<keyword evidence="5 7" id="KW-0472">Membrane</keyword>
<feature type="region of interest" description="Disordered" evidence="6">
    <location>
        <begin position="209"/>
        <end position="291"/>
    </location>
</feature>
<keyword evidence="4 7" id="KW-1133">Transmembrane helix</keyword>
<feature type="compositionally biased region" description="Low complexity" evidence="6">
    <location>
        <begin position="343"/>
        <end position="357"/>
    </location>
</feature>
<feature type="compositionally biased region" description="Polar residues" evidence="6">
    <location>
        <begin position="362"/>
        <end position="372"/>
    </location>
</feature>
<feature type="transmembrane region" description="Helical" evidence="7">
    <location>
        <begin position="175"/>
        <end position="193"/>
    </location>
</feature>
<sequence length="630" mass="62813">MTEAARPATYREVFAEPSFRTLFVARTSAVSATSLQIFALSVLVYTTTESPLLSAVAFGAGFLPQFAGGLLLGSLTDRLRPRPLIVTGYAVEALLSVILALADLPVGVALTLVAAIACFTPVFSGAAAKLIAERLTGDAYVLGRAVSSMSSSFAQLLGLTGGGVAVAALGARHALLLAAAFFLLAATTVRLFLPTDPVVPTDPLVPADPLLPVDAAPPTHPESPGSEGPPGPPRSPEPGSSKSPEAPDLSASPVPLASVGSSAAPGTLESLGSPAASAPSESPRSPEAPGLLASAASSVRLESIGLLAASAPSESPGSPEVPGLLASAASSVRLESIGLLAASAPPESPGSPEVPGLLASAVSPTQRGSAKSSPEPLEAFGPPGAPGLSASAASRSSAVTPMSAAEPAPAVSDRPAVSGGSGSRVLANTAESRPDEGRTNAVRDSWTGATAMLADPTIRRLLLAQWLPSALVVGAEALLISYSADRGFPSGAGAVLMAGPAVGMLIGDLVIGRFVRPSWRERLSGPLVLLLGAPLLLLPAAPPLPVTAALLVLSGFGFAYSLGLQRAFLEAAPENRVGQMFALLSTGLMALQGVGPLLAGALAELTTPATAIACAGAATMLVAVTTRKPR</sequence>
<dbReference type="InterPro" id="IPR011701">
    <property type="entry name" value="MFS"/>
</dbReference>
<feature type="compositionally biased region" description="Low complexity" evidence="6">
    <location>
        <begin position="237"/>
        <end position="247"/>
    </location>
</feature>
<protein>
    <submittedName>
        <fullName evidence="8">MFS transporter</fullName>
    </submittedName>
</protein>
<dbReference type="Proteomes" id="UP000245697">
    <property type="component" value="Unassembled WGS sequence"/>
</dbReference>
<organism evidence="8 9">
    <name type="scientific">Actinoplanes xinjiangensis</name>
    <dbReference type="NCBI Taxonomy" id="512350"/>
    <lineage>
        <taxon>Bacteria</taxon>
        <taxon>Bacillati</taxon>
        <taxon>Actinomycetota</taxon>
        <taxon>Actinomycetes</taxon>
        <taxon>Micromonosporales</taxon>
        <taxon>Micromonosporaceae</taxon>
        <taxon>Actinoplanes</taxon>
    </lineage>
</organism>
<feature type="transmembrane region" description="Helical" evidence="7">
    <location>
        <begin position="609"/>
        <end position="626"/>
    </location>
</feature>
<feature type="transmembrane region" description="Helical" evidence="7">
    <location>
        <begin position="21"/>
        <end position="46"/>
    </location>
</feature>
<feature type="compositionally biased region" description="Low complexity" evidence="6">
    <location>
        <begin position="273"/>
        <end position="289"/>
    </location>
</feature>
<accession>A0A316F8L4</accession>
<dbReference type="RefSeq" id="WP_239169935.1">
    <property type="nucleotide sequence ID" value="NZ_BONA01000031.1"/>
</dbReference>
<feature type="compositionally biased region" description="Pro residues" evidence="6">
    <location>
        <begin position="227"/>
        <end position="236"/>
    </location>
</feature>
<keyword evidence="9" id="KW-1185">Reference proteome</keyword>
<feature type="transmembrane region" description="Helical" evidence="7">
    <location>
        <begin position="490"/>
        <end position="511"/>
    </location>
</feature>
<evidence type="ECO:0000313" key="9">
    <source>
        <dbReference type="Proteomes" id="UP000245697"/>
    </source>
</evidence>
<evidence type="ECO:0000256" key="5">
    <source>
        <dbReference type="ARBA" id="ARBA00023136"/>
    </source>
</evidence>
<dbReference type="GO" id="GO:0022857">
    <property type="term" value="F:transmembrane transporter activity"/>
    <property type="evidence" value="ECO:0007669"/>
    <property type="project" value="InterPro"/>
</dbReference>
<evidence type="ECO:0000256" key="6">
    <source>
        <dbReference type="SAM" id="MobiDB-lite"/>
    </source>
</evidence>
<evidence type="ECO:0000256" key="3">
    <source>
        <dbReference type="ARBA" id="ARBA00022692"/>
    </source>
</evidence>
<feature type="region of interest" description="Disordered" evidence="6">
    <location>
        <begin position="343"/>
        <end position="443"/>
    </location>
</feature>
<feature type="transmembrane region" description="Helical" evidence="7">
    <location>
        <begin position="153"/>
        <end position="169"/>
    </location>
</feature>
<dbReference type="PANTHER" id="PTHR23513:SF11">
    <property type="entry name" value="STAPHYLOFERRIN A TRANSPORTER"/>
    <property type="match status" value="1"/>
</dbReference>
<evidence type="ECO:0000256" key="7">
    <source>
        <dbReference type="SAM" id="Phobius"/>
    </source>
</evidence>
<feature type="transmembrane region" description="Helical" evidence="7">
    <location>
        <begin position="84"/>
        <end position="102"/>
    </location>
</feature>
<keyword evidence="2" id="KW-1003">Cell membrane</keyword>
<feature type="transmembrane region" description="Helical" evidence="7">
    <location>
        <begin position="581"/>
        <end position="603"/>
    </location>
</feature>
<evidence type="ECO:0000256" key="1">
    <source>
        <dbReference type="ARBA" id="ARBA00004651"/>
    </source>
</evidence>
<comment type="subcellular location">
    <subcellularLocation>
        <location evidence="1">Cell membrane</location>
        <topology evidence="1">Multi-pass membrane protein</topology>
    </subcellularLocation>
</comment>
<feature type="compositionally biased region" description="Low complexity" evidence="6">
    <location>
        <begin position="386"/>
        <end position="398"/>
    </location>
</feature>
<feature type="transmembrane region" description="Helical" evidence="7">
    <location>
        <begin position="461"/>
        <end position="484"/>
    </location>
</feature>
<evidence type="ECO:0000256" key="2">
    <source>
        <dbReference type="ARBA" id="ARBA00022475"/>
    </source>
</evidence>
<dbReference type="AlphaFoldDB" id="A0A316F8L4"/>
<evidence type="ECO:0000313" key="8">
    <source>
        <dbReference type="EMBL" id="PWK42640.1"/>
    </source>
</evidence>
<feature type="transmembrane region" description="Helical" evidence="7">
    <location>
        <begin position="108"/>
        <end position="132"/>
    </location>
</feature>
<feature type="transmembrane region" description="Helical" evidence="7">
    <location>
        <begin position="52"/>
        <end position="72"/>
    </location>
</feature>
<dbReference type="GO" id="GO:0005886">
    <property type="term" value="C:plasma membrane"/>
    <property type="evidence" value="ECO:0007669"/>
    <property type="project" value="UniProtKB-SubCell"/>
</dbReference>
<feature type="compositionally biased region" description="Low complexity" evidence="6">
    <location>
        <begin position="209"/>
        <end position="226"/>
    </location>
</feature>
<name>A0A316F8L4_9ACTN</name>
<feature type="transmembrane region" description="Helical" evidence="7">
    <location>
        <begin position="547"/>
        <end position="569"/>
    </location>
</feature>
<dbReference type="Gene3D" id="1.20.1250.20">
    <property type="entry name" value="MFS general substrate transporter like domains"/>
    <property type="match status" value="2"/>
</dbReference>
<feature type="transmembrane region" description="Helical" evidence="7">
    <location>
        <begin position="523"/>
        <end position="541"/>
    </location>
</feature>
<proteinExistence type="predicted"/>
<gene>
    <name evidence="8" type="ORF">BC793_11484</name>
</gene>
<comment type="caution">
    <text evidence="8">The sequence shown here is derived from an EMBL/GenBank/DDBJ whole genome shotgun (WGS) entry which is preliminary data.</text>
</comment>
<dbReference type="SUPFAM" id="SSF103473">
    <property type="entry name" value="MFS general substrate transporter"/>
    <property type="match status" value="1"/>
</dbReference>
<reference evidence="8 9" key="1">
    <citation type="submission" date="2018-05" db="EMBL/GenBank/DDBJ databases">
        <title>Genomic Encyclopedia of Archaeal and Bacterial Type Strains, Phase II (KMG-II): from individual species to whole genera.</title>
        <authorList>
            <person name="Goeker M."/>
        </authorList>
    </citation>
    <scope>NUCLEOTIDE SEQUENCE [LARGE SCALE GENOMIC DNA]</scope>
    <source>
        <strain evidence="8 9">DSM 45184</strain>
    </source>
</reference>
<keyword evidence="3 7" id="KW-0812">Transmembrane</keyword>
<dbReference type="PANTHER" id="PTHR23513">
    <property type="entry name" value="INTEGRAL MEMBRANE EFFLUX PROTEIN-RELATED"/>
    <property type="match status" value="1"/>
</dbReference>
<dbReference type="Pfam" id="PF07690">
    <property type="entry name" value="MFS_1"/>
    <property type="match status" value="1"/>
</dbReference>
<dbReference type="EMBL" id="QGGR01000014">
    <property type="protein sequence ID" value="PWK42640.1"/>
    <property type="molecule type" value="Genomic_DNA"/>
</dbReference>
<dbReference type="InterPro" id="IPR036259">
    <property type="entry name" value="MFS_trans_sf"/>
</dbReference>
<evidence type="ECO:0000256" key="4">
    <source>
        <dbReference type="ARBA" id="ARBA00022989"/>
    </source>
</evidence>